<dbReference type="KEGG" id="pms:KNP414_05234"/>
<accession>F8FBZ7</accession>
<reference evidence="2" key="1">
    <citation type="submission" date="2011-06" db="EMBL/GenBank/DDBJ databases">
        <title>Complete genome sequence of Paenibacillus mucilaginosus KNP414.</title>
        <authorList>
            <person name="Wang J."/>
            <person name="Hu S."/>
            <person name="Hu X."/>
            <person name="Zhang B."/>
            <person name="Dong D."/>
            <person name="Zhang S."/>
            <person name="Zhao K."/>
            <person name="Wu D."/>
        </authorList>
    </citation>
    <scope>NUCLEOTIDE SEQUENCE [LARGE SCALE GENOMIC DNA]</scope>
    <source>
        <strain evidence="2">KNP414</strain>
    </source>
</reference>
<protein>
    <submittedName>
        <fullName evidence="1">Uncharacterized protein</fullName>
    </submittedName>
</protein>
<gene>
    <name evidence="1" type="ordered locus">KNP414_05234</name>
</gene>
<evidence type="ECO:0000313" key="2">
    <source>
        <dbReference type="Proteomes" id="UP000006620"/>
    </source>
</evidence>
<reference evidence="1 2" key="2">
    <citation type="journal article" date="2013" name="Genome Announc.">
        <title>Genome Sequence of Growth-Improving Paenibacillus mucilaginosus Strain KNP414.</title>
        <authorList>
            <person name="Lu J.J."/>
            <person name="Wang J.F."/>
            <person name="Hu X.F."/>
        </authorList>
    </citation>
    <scope>NUCLEOTIDE SEQUENCE [LARGE SCALE GENOMIC DNA]</scope>
    <source>
        <strain evidence="1 2">KNP414</strain>
    </source>
</reference>
<dbReference type="EMBL" id="CP002869">
    <property type="protein sequence ID" value="AEI43758.1"/>
    <property type="molecule type" value="Genomic_DNA"/>
</dbReference>
<proteinExistence type="predicted"/>
<dbReference type="AlphaFoldDB" id="F8FBZ7"/>
<dbReference type="PATRIC" id="fig|1036673.3.peg.4845"/>
<organism evidence="1 2">
    <name type="scientific">Paenibacillus mucilaginosus (strain KNP414)</name>
    <dbReference type="NCBI Taxonomy" id="1036673"/>
    <lineage>
        <taxon>Bacteria</taxon>
        <taxon>Bacillati</taxon>
        <taxon>Bacillota</taxon>
        <taxon>Bacilli</taxon>
        <taxon>Bacillales</taxon>
        <taxon>Paenibacillaceae</taxon>
        <taxon>Paenibacillus</taxon>
    </lineage>
</organism>
<evidence type="ECO:0000313" key="1">
    <source>
        <dbReference type="EMBL" id="AEI43758.1"/>
    </source>
</evidence>
<name>F8FBZ7_PAEMK</name>
<dbReference type="HOGENOM" id="CLU_2956231_0_0_9"/>
<sequence>MKHRRSHLPGKDSSYCTFFCRRSKQGLCPSGAPGASEASALVHASNLRKDTRLIRRPCT</sequence>
<dbReference type="Proteomes" id="UP000006620">
    <property type="component" value="Chromosome"/>
</dbReference>